<keyword evidence="1" id="KW-0812">Transmembrane</keyword>
<comment type="caution">
    <text evidence="2">The sequence shown here is derived from an EMBL/GenBank/DDBJ whole genome shotgun (WGS) entry which is preliminary data.</text>
</comment>
<feature type="transmembrane region" description="Helical" evidence="1">
    <location>
        <begin position="70"/>
        <end position="94"/>
    </location>
</feature>
<evidence type="ECO:0000313" key="2">
    <source>
        <dbReference type="EMBL" id="KAG7085549.1"/>
    </source>
</evidence>
<reference evidence="2" key="1">
    <citation type="journal article" date="2021" name="Genome Biol. Evol.">
        <title>The assembled and annotated genome of the fairy-ring fungus Marasmius oreades.</title>
        <authorList>
            <person name="Hiltunen M."/>
            <person name="Ament-Velasquez S.L."/>
            <person name="Johannesson H."/>
        </authorList>
    </citation>
    <scope>NUCLEOTIDE SEQUENCE</scope>
    <source>
        <strain evidence="2">03SP1</strain>
    </source>
</reference>
<sequence length="351" mass="37944">MSTNPPPAEAPQLPNPLTPLAFLPPTLASQYEVARYLLAATCGMFAWDVLLNLANDYKLIARYPIRLPTIVYFVSKIATFAFIITSTVFTIGAVGDCQKLQVAIGSCFAVAGPMTSLLFFLRVKAIFNHSLFISVFFGIIWLATLAGSITVPFAITGSHIGPTDHCINTGVKAFSSTGVISSTVNDTLVFVFISYRLLADIETDMTLRERFALFIQGKGLPALTRAVLQSGQQYYMFTVGGNLLSLGLILAPTSLPAVFHAMANVPNLAVSNSMACRVFREIRFGHILEPSTAGATSYKAASAINFRREIAHRNESETLNLSTFDATPPGATSEISFRPTPAKHDDIAHVV</sequence>
<dbReference type="RefSeq" id="XP_043002020.1">
    <property type="nucleotide sequence ID" value="XM_043160064.1"/>
</dbReference>
<dbReference type="KEGG" id="more:E1B28_003106"/>
<dbReference type="AlphaFoldDB" id="A0A9P7UN32"/>
<keyword evidence="1" id="KW-1133">Transmembrane helix</keyword>
<evidence type="ECO:0008006" key="4">
    <source>
        <dbReference type="Google" id="ProtNLM"/>
    </source>
</evidence>
<feature type="transmembrane region" description="Helical" evidence="1">
    <location>
        <begin position="33"/>
        <end position="50"/>
    </location>
</feature>
<name>A0A9P7UN32_9AGAR</name>
<accession>A0A9P7UN32</accession>
<dbReference type="OrthoDB" id="3038990at2759"/>
<evidence type="ECO:0000313" key="3">
    <source>
        <dbReference type="Proteomes" id="UP001049176"/>
    </source>
</evidence>
<keyword evidence="1" id="KW-0472">Membrane</keyword>
<dbReference type="GeneID" id="66072182"/>
<gene>
    <name evidence="2" type="ORF">E1B28_003106</name>
</gene>
<feature type="transmembrane region" description="Helical" evidence="1">
    <location>
        <begin position="133"/>
        <end position="155"/>
    </location>
</feature>
<proteinExistence type="predicted"/>
<organism evidence="2 3">
    <name type="scientific">Marasmius oreades</name>
    <name type="common">fairy-ring Marasmius</name>
    <dbReference type="NCBI Taxonomy" id="181124"/>
    <lineage>
        <taxon>Eukaryota</taxon>
        <taxon>Fungi</taxon>
        <taxon>Dikarya</taxon>
        <taxon>Basidiomycota</taxon>
        <taxon>Agaricomycotina</taxon>
        <taxon>Agaricomycetes</taxon>
        <taxon>Agaricomycetidae</taxon>
        <taxon>Agaricales</taxon>
        <taxon>Marasmiineae</taxon>
        <taxon>Marasmiaceae</taxon>
        <taxon>Marasmius</taxon>
    </lineage>
</organism>
<keyword evidence="3" id="KW-1185">Reference proteome</keyword>
<protein>
    <recommendedName>
        <fullName evidence="4">Transmembrane protein</fullName>
    </recommendedName>
</protein>
<feature type="transmembrane region" description="Helical" evidence="1">
    <location>
        <begin position="100"/>
        <end position="121"/>
    </location>
</feature>
<dbReference type="EMBL" id="CM032191">
    <property type="protein sequence ID" value="KAG7085549.1"/>
    <property type="molecule type" value="Genomic_DNA"/>
</dbReference>
<dbReference type="Proteomes" id="UP001049176">
    <property type="component" value="Chromosome 11"/>
</dbReference>
<evidence type="ECO:0000256" key="1">
    <source>
        <dbReference type="SAM" id="Phobius"/>
    </source>
</evidence>